<keyword evidence="6" id="KW-0472">Membrane</keyword>
<dbReference type="Proteomes" id="UP001238467">
    <property type="component" value="Unassembled WGS sequence"/>
</dbReference>
<dbReference type="PANTHER" id="PTHR32089:SF112">
    <property type="entry name" value="LYSOZYME-LIKE PROTEIN-RELATED"/>
    <property type="match status" value="1"/>
</dbReference>
<dbReference type="Gene3D" id="6.10.340.10">
    <property type="match status" value="1"/>
</dbReference>
<dbReference type="InterPro" id="IPR003660">
    <property type="entry name" value="HAMP_dom"/>
</dbReference>
<dbReference type="PROSITE" id="PS50192">
    <property type="entry name" value="T_SNARE"/>
    <property type="match status" value="1"/>
</dbReference>
<comment type="similarity">
    <text evidence="4">Belongs to the methyl-accepting chemotaxis (MCP) protein family.</text>
</comment>
<reference evidence="10 11" key="1">
    <citation type="submission" date="2023-07" db="EMBL/GenBank/DDBJ databases">
        <title>Genomic Encyclopedia of Type Strains, Phase IV (KMG-IV): sequencing the most valuable type-strain genomes for metagenomic binning, comparative biology and taxonomic classification.</title>
        <authorList>
            <person name="Goeker M."/>
        </authorList>
    </citation>
    <scope>NUCLEOTIDE SEQUENCE [LARGE SCALE GENOMIC DNA]</scope>
    <source>
        <strain evidence="10 11">DSM 1277</strain>
    </source>
</reference>
<proteinExistence type="inferred from homology"/>
<keyword evidence="11" id="KW-1185">Reference proteome</keyword>
<dbReference type="Pfam" id="PF00015">
    <property type="entry name" value="MCPsignal"/>
    <property type="match status" value="1"/>
</dbReference>
<feature type="transmembrane region" description="Helical" evidence="6">
    <location>
        <begin position="194"/>
        <end position="212"/>
    </location>
</feature>
<dbReference type="SMART" id="SM00304">
    <property type="entry name" value="HAMP"/>
    <property type="match status" value="1"/>
</dbReference>
<feature type="domain" description="Methyl-accepting transducer" evidence="7">
    <location>
        <begin position="299"/>
        <end position="535"/>
    </location>
</feature>
<evidence type="ECO:0000256" key="4">
    <source>
        <dbReference type="ARBA" id="ARBA00029447"/>
    </source>
</evidence>
<evidence type="ECO:0000256" key="6">
    <source>
        <dbReference type="SAM" id="Phobius"/>
    </source>
</evidence>
<keyword evidence="2" id="KW-0997">Cell inner membrane</keyword>
<dbReference type="PROSITE" id="PS50885">
    <property type="entry name" value="HAMP"/>
    <property type="match status" value="1"/>
</dbReference>
<dbReference type="Gene3D" id="1.10.287.950">
    <property type="entry name" value="Methyl-accepting chemotaxis protein"/>
    <property type="match status" value="1"/>
</dbReference>
<organism evidence="10 11">
    <name type="scientific">Ancylobacter vacuolatus</name>
    <dbReference type="NCBI Taxonomy" id="223389"/>
    <lineage>
        <taxon>Bacteria</taxon>
        <taxon>Pseudomonadati</taxon>
        <taxon>Pseudomonadota</taxon>
        <taxon>Alphaproteobacteria</taxon>
        <taxon>Hyphomicrobiales</taxon>
        <taxon>Xanthobacteraceae</taxon>
        <taxon>Ancylobacter</taxon>
    </lineage>
</organism>
<accession>A0ABU0DCT1</accession>
<evidence type="ECO:0000259" key="9">
    <source>
        <dbReference type="PROSITE" id="PS50885"/>
    </source>
</evidence>
<keyword evidence="6" id="KW-0812">Transmembrane</keyword>
<dbReference type="EMBL" id="JAUSUH010000001">
    <property type="protein sequence ID" value="MDQ0346138.1"/>
    <property type="molecule type" value="Genomic_DNA"/>
</dbReference>
<dbReference type="SMART" id="SM00283">
    <property type="entry name" value="MA"/>
    <property type="match status" value="1"/>
</dbReference>
<dbReference type="SUPFAM" id="SSF58104">
    <property type="entry name" value="Methyl-accepting chemotaxis protein (MCP) signaling domain"/>
    <property type="match status" value="1"/>
</dbReference>
<comment type="caution">
    <text evidence="10">The sequence shown here is derived from an EMBL/GenBank/DDBJ whole genome shotgun (WGS) entry which is preliminary data.</text>
</comment>
<evidence type="ECO:0000313" key="11">
    <source>
        <dbReference type="Proteomes" id="UP001238467"/>
    </source>
</evidence>
<dbReference type="Pfam" id="PF00672">
    <property type="entry name" value="HAMP"/>
    <property type="match status" value="1"/>
</dbReference>
<keyword evidence="6" id="KW-1133">Transmembrane helix</keyword>
<dbReference type="InterPro" id="IPR004089">
    <property type="entry name" value="MCPsignal_dom"/>
</dbReference>
<evidence type="ECO:0000259" key="7">
    <source>
        <dbReference type="PROSITE" id="PS50111"/>
    </source>
</evidence>
<sequence length="562" mass="58258">MALPQYRVSQWAALCSLLIVTSTLVTFIVAAMGFNAARIGSPTYDRIIAGKDIIADILPPPLYVVEANLEALIALSKPHTAAARAARFAQLNRDFDARITYWDGQVLPPELSSAIDKIDATAAPFWKIGATELFPALVAGDTARAAQAAERMGDAYTVHRLAVDATVLMAEGFAAANQADAETTIRETIQASSAAGLATLALVLFSLFAVIFRLTRPLAELAGALAALASGNRAVAIQGLARKDELGELARGLDEFRHTLEEGDRMRNAQADAARRSAAQLTAERHALAEAFEECMGALAEGFVASSKEVHGAAQQLSQAAEGAARQAQIVANAADESTGSVRSIAAATEQISCSVNEILGRTAESSGISTQAAQEAEVMRANIQGLMQSADAIGQVIHLISAIASQTNLLALNATIEAARAGDAGRGFAIVATEVKQLAAQTAAATEEIGQKIGDIQAATSQTVASVETIAATVEKIRAISALVGSAVEEQGATTSNIAVNTQRAAQRSEDVNTGIGGLGTAARTVGAASSQMIGLSDALSSRASRLRDEVATFVLNLRAS</sequence>
<dbReference type="PRINTS" id="PR00260">
    <property type="entry name" value="CHEMTRNSDUCR"/>
</dbReference>
<evidence type="ECO:0000256" key="2">
    <source>
        <dbReference type="ARBA" id="ARBA00022519"/>
    </source>
</evidence>
<evidence type="ECO:0000256" key="3">
    <source>
        <dbReference type="ARBA" id="ARBA00023224"/>
    </source>
</evidence>
<feature type="domain" description="HAMP" evidence="9">
    <location>
        <begin position="212"/>
        <end position="265"/>
    </location>
</feature>
<dbReference type="RefSeq" id="WP_307057280.1">
    <property type="nucleotide sequence ID" value="NZ_JAUSUH010000001.1"/>
</dbReference>
<protein>
    <submittedName>
        <fullName evidence="10">Methyl-accepting chemotaxis protein</fullName>
    </submittedName>
</protein>
<comment type="subcellular location">
    <subcellularLocation>
        <location evidence="1">Cell inner membrane</location>
        <topology evidence="1">Multi-pass membrane protein</topology>
    </subcellularLocation>
</comment>
<name>A0ABU0DCT1_9HYPH</name>
<dbReference type="PROSITE" id="PS50111">
    <property type="entry name" value="CHEMOTAXIS_TRANSDUC_2"/>
    <property type="match status" value="1"/>
</dbReference>
<evidence type="ECO:0000313" key="10">
    <source>
        <dbReference type="EMBL" id="MDQ0346138.1"/>
    </source>
</evidence>
<dbReference type="InterPro" id="IPR004090">
    <property type="entry name" value="Chemotax_Me-accpt_rcpt"/>
</dbReference>
<feature type="transmembrane region" description="Helical" evidence="6">
    <location>
        <begin position="12"/>
        <end position="34"/>
    </location>
</feature>
<evidence type="ECO:0000256" key="1">
    <source>
        <dbReference type="ARBA" id="ARBA00004429"/>
    </source>
</evidence>
<gene>
    <name evidence="10" type="ORF">J2S76_000539</name>
</gene>
<dbReference type="PANTHER" id="PTHR32089">
    <property type="entry name" value="METHYL-ACCEPTING CHEMOTAXIS PROTEIN MCPB"/>
    <property type="match status" value="1"/>
</dbReference>
<keyword evidence="2" id="KW-1003">Cell membrane</keyword>
<evidence type="ECO:0000256" key="5">
    <source>
        <dbReference type="PROSITE-ProRule" id="PRU00284"/>
    </source>
</evidence>
<dbReference type="InterPro" id="IPR000727">
    <property type="entry name" value="T_SNARE_dom"/>
</dbReference>
<feature type="domain" description="T-SNARE coiled-coil homology" evidence="8">
    <location>
        <begin position="458"/>
        <end position="520"/>
    </location>
</feature>
<evidence type="ECO:0000259" key="8">
    <source>
        <dbReference type="PROSITE" id="PS50192"/>
    </source>
</evidence>
<keyword evidence="3 5" id="KW-0807">Transducer</keyword>